<organism evidence="4 5">
    <name type="scientific">Corynebacterium lujinxingii</name>
    <dbReference type="NCBI Taxonomy" id="2763010"/>
    <lineage>
        <taxon>Bacteria</taxon>
        <taxon>Bacillati</taxon>
        <taxon>Actinomycetota</taxon>
        <taxon>Actinomycetes</taxon>
        <taxon>Mycobacteriales</taxon>
        <taxon>Corynebacteriaceae</taxon>
        <taxon>Corynebacterium</taxon>
    </lineage>
</organism>
<evidence type="ECO:0000256" key="1">
    <source>
        <dbReference type="ARBA" id="ARBA00008007"/>
    </source>
</evidence>
<proteinExistence type="inferred from homology"/>
<dbReference type="InterPro" id="IPR051910">
    <property type="entry name" value="ComF/GntX_DNA_util-trans"/>
</dbReference>
<gene>
    <name evidence="3" type="ORF">H7348_07230</name>
    <name evidence="4" type="ORF">IAU68_02425</name>
</gene>
<reference evidence="5 6" key="1">
    <citation type="submission" date="2020-08" db="EMBL/GenBank/DDBJ databases">
        <title>novel species in genus Corynebacterium.</title>
        <authorList>
            <person name="Zhang G."/>
        </authorList>
    </citation>
    <scope>NUCLEOTIDE SEQUENCE [LARGE SCALE GENOMIC DNA]</scope>
    <source>
        <strain evidence="5 6">zg-917</strain>
        <strain evidence="4">Zg-917</strain>
    </source>
</reference>
<dbReference type="PANTHER" id="PTHR47505">
    <property type="entry name" value="DNA UTILIZATION PROTEIN YHGH"/>
    <property type="match status" value="1"/>
</dbReference>
<protein>
    <submittedName>
        <fullName evidence="4">ComF family protein</fullName>
    </submittedName>
</protein>
<dbReference type="KEGG" id="cluj:IAU68_02425"/>
<dbReference type="InterPro" id="IPR000836">
    <property type="entry name" value="PRTase_dom"/>
</dbReference>
<evidence type="ECO:0000313" key="5">
    <source>
        <dbReference type="Proteomes" id="UP000516235"/>
    </source>
</evidence>
<dbReference type="Gene3D" id="3.40.50.2020">
    <property type="match status" value="1"/>
</dbReference>
<dbReference type="Proteomes" id="UP000516235">
    <property type="component" value="Chromosome"/>
</dbReference>
<evidence type="ECO:0000313" key="4">
    <source>
        <dbReference type="EMBL" id="QNP91285.1"/>
    </source>
</evidence>
<dbReference type="EMBL" id="CP061032">
    <property type="protein sequence ID" value="QNP91285.1"/>
    <property type="molecule type" value="Genomic_DNA"/>
</dbReference>
<dbReference type="Proteomes" id="UP000642876">
    <property type="component" value="Unassembled WGS sequence"/>
</dbReference>
<dbReference type="PANTHER" id="PTHR47505:SF1">
    <property type="entry name" value="DNA UTILIZATION PROTEIN YHGH"/>
    <property type="match status" value="1"/>
</dbReference>
<dbReference type="AlphaFoldDB" id="A0A7H0K1W9"/>
<feature type="domain" description="Phosphoribosyltransferase" evidence="2">
    <location>
        <begin position="160"/>
        <end position="200"/>
    </location>
</feature>
<accession>A0A7H0K1W9</accession>
<name>A0A7H0K1W9_9CORY</name>
<evidence type="ECO:0000313" key="3">
    <source>
        <dbReference type="EMBL" id="MBC3179102.1"/>
    </source>
</evidence>
<evidence type="ECO:0000313" key="6">
    <source>
        <dbReference type="Proteomes" id="UP000642876"/>
    </source>
</evidence>
<evidence type="ECO:0000259" key="2">
    <source>
        <dbReference type="Pfam" id="PF00156"/>
    </source>
</evidence>
<keyword evidence="6" id="KW-1185">Reference proteome</keyword>
<dbReference type="SUPFAM" id="SSF53271">
    <property type="entry name" value="PRTase-like"/>
    <property type="match status" value="1"/>
</dbReference>
<dbReference type="InterPro" id="IPR029057">
    <property type="entry name" value="PRTase-like"/>
</dbReference>
<comment type="similarity">
    <text evidence="1">Belongs to the ComF/GntX family.</text>
</comment>
<dbReference type="EMBL" id="JACMYE010000005">
    <property type="protein sequence ID" value="MBC3179102.1"/>
    <property type="molecule type" value="Genomic_DNA"/>
</dbReference>
<sequence>MGELLLPQKCAGCATPGALLCDDCRLELARPPERVFPNTAPLVPVFALGPYAGAHRGVVLSMKERNHLAVRKYAGAVLRAGVEYLEARGDIPVSAVLVPAPTRQSSARARGGDPVEQICRASGCAVAPVLSLDPRAADQSGLDEAARRSNLSGAVRLTAAPGGRVVVVDDVVTTGATLHASVAILLAHGVDVAACVTLCAA</sequence>
<dbReference type="Pfam" id="PF00156">
    <property type="entry name" value="Pribosyltran"/>
    <property type="match status" value="1"/>
</dbReference>